<proteinExistence type="predicted"/>
<keyword evidence="3" id="KW-1185">Reference proteome</keyword>
<dbReference type="PANTHER" id="PTHR33112:SF9">
    <property type="entry name" value="HETEROKARYON INCOMPATIBILITY DOMAIN-CONTAINING PROTEIN"/>
    <property type="match status" value="1"/>
</dbReference>
<sequence>MANLRPLCTMCERAFAADDDTTLHHTAAEELKRSVEAGCFICKRFYKKIQELRDEAHTLGENIDRPLFEKIRYSRQWSGNGWLARNFTIEAFERSPEIWFDCITKEATKELGLRTSINSSLRSPDSLKQAKAWLENCRHHHELCNRRLQNVFVPSRLVHVLQLENGSVTSACLVIDTSLPSGTPYLSLSHSWGGARFLTLTGANLDQFREAIPVAELTAVFQDALYVAFQLGIPYIWIDSLCIIQDSPADWEYESKRMGEVYKGAVCNLSASAFKTGTQGLSSERGSHFSEILPMQIDKQNGSLRSSADCPEDAQFYLMERSVLRGKPWETICSGPLFERAWVLQEQILALRVLHFGKSELFWECKEVFANETWASGWASLPTQCHNEDDHVERALSDMGDAFRYHKQRNPLWQFMVEDLDSVESSDGLWRRIVRDYSARSLTYSTDRLPALSGVAREFSAMYEKSRYLLGQWSDDLHLGLLWSQTRPFPPSANTLAWPQVPSWSWASLNAPVDWYIYDLTVDSQQDPTSLCKSINPMTEPDSHAMTLIGNLMRLDLPDQNRGARWYTFDNGSLTLAYWTFFSWQFYLDQWYFDSLQGKDDEAKTHAMLSSVFFIPLLYKNYRQIICLVLLPLPPARGVFRRAGIVHIYNPGGGVDKNFTPMAREYQKNIAENLYQDCDGEGNYQIAIV</sequence>
<gene>
    <name evidence="2" type="ORF">PMIN01_13008</name>
</gene>
<dbReference type="InterPro" id="IPR010730">
    <property type="entry name" value="HET"/>
</dbReference>
<evidence type="ECO:0000313" key="3">
    <source>
        <dbReference type="Proteomes" id="UP000756921"/>
    </source>
</evidence>
<dbReference type="Proteomes" id="UP000756921">
    <property type="component" value="Unassembled WGS sequence"/>
</dbReference>
<organism evidence="2 3">
    <name type="scientific">Paraphaeosphaeria minitans</name>
    <dbReference type="NCBI Taxonomy" id="565426"/>
    <lineage>
        <taxon>Eukaryota</taxon>
        <taxon>Fungi</taxon>
        <taxon>Dikarya</taxon>
        <taxon>Ascomycota</taxon>
        <taxon>Pezizomycotina</taxon>
        <taxon>Dothideomycetes</taxon>
        <taxon>Pleosporomycetidae</taxon>
        <taxon>Pleosporales</taxon>
        <taxon>Massarineae</taxon>
        <taxon>Didymosphaeriaceae</taxon>
        <taxon>Paraphaeosphaeria</taxon>
    </lineage>
</organism>
<dbReference type="EMBL" id="WJXW01000017">
    <property type="protein sequence ID" value="KAF9729318.1"/>
    <property type="molecule type" value="Genomic_DNA"/>
</dbReference>
<comment type="caution">
    <text evidence="2">The sequence shown here is derived from an EMBL/GenBank/DDBJ whole genome shotgun (WGS) entry which is preliminary data.</text>
</comment>
<reference evidence="2" key="1">
    <citation type="journal article" date="2020" name="Mol. Plant Microbe Interact.">
        <title>Genome Sequence of the Biocontrol Agent Coniothyrium minitans strain Conio (IMI 134523).</title>
        <authorList>
            <person name="Patel D."/>
            <person name="Shittu T.A."/>
            <person name="Baroncelli R."/>
            <person name="Muthumeenakshi S."/>
            <person name="Osborne T.H."/>
            <person name="Janganan T.K."/>
            <person name="Sreenivasaprasad S."/>
        </authorList>
    </citation>
    <scope>NUCLEOTIDE SEQUENCE</scope>
    <source>
        <strain evidence="2">Conio</strain>
    </source>
</reference>
<dbReference type="AlphaFoldDB" id="A0A9P6G5Y3"/>
<evidence type="ECO:0000259" key="1">
    <source>
        <dbReference type="Pfam" id="PF06985"/>
    </source>
</evidence>
<name>A0A9P6G5Y3_9PLEO</name>
<dbReference type="OrthoDB" id="2958217at2759"/>
<dbReference type="PANTHER" id="PTHR33112">
    <property type="entry name" value="DOMAIN PROTEIN, PUTATIVE-RELATED"/>
    <property type="match status" value="1"/>
</dbReference>
<accession>A0A9P6G5Y3</accession>
<feature type="domain" description="Heterokaryon incompatibility" evidence="1">
    <location>
        <begin position="185"/>
        <end position="346"/>
    </location>
</feature>
<protein>
    <recommendedName>
        <fullName evidence="1">Heterokaryon incompatibility domain-containing protein</fullName>
    </recommendedName>
</protein>
<dbReference type="Pfam" id="PF06985">
    <property type="entry name" value="HET"/>
    <property type="match status" value="1"/>
</dbReference>
<evidence type="ECO:0000313" key="2">
    <source>
        <dbReference type="EMBL" id="KAF9729318.1"/>
    </source>
</evidence>